<accession>W8B5E6</accession>
<feature type="compositionally biased region" description="Polar residues" evidence="1">
    <location>
        <begin position="329"/>
        <end position="340"/>
    </location>
</feature>
<dbReference type="AlphaFoldDB" id="W8B5E6"/>
<feature type="chain" id="PRO_5004905970" evidence="2">
    <location>
        <begin position="18"/>
        <end position="430"/>
    </location>
</feature>
<organism evidence="3">
    <name type="scientific">Ceratitis capitata</name>
    <name type="common">Mediterranean fruit fly</name>
    <name type="synonym">Tephritis capitata</name>
    <dbReference type="NCBI Taxonomy" id="7213"/>
    <lineage>
        <taxon>Eukaryota</taxon>
        <taxon>Metazoa</taxon>
        <taxon>Ecdysozoa</taxon>
        <taxon>Arthropoda</taxon>
        <taxon>Hexapoda</taxon>
        <taxon>Insecta</taxon>
        <taxon>Pterygota</taxon>
        <taxon>Neoptera</taxon>
        <taxon>Endopterygota</taxon>
        <taxon>Diptera</taxon>
        <taxon>Brachycera</taxon>
        <taxon>Muscomorpha</taxon>
        <taxon>Tephritoidea</taxon>
        <taxon>Tephritidae</taxon>
        <taxon>Ceratitis</taxon>
        <taxon>Ceratitis</taxon>
    </lineage>
</organism>
<reference evidence="3" key="2">
    <citation type="journal article" date="2014" name="BMC Genomics">
        <title>A genomic perspective to assessing quality of mass-reared SIT flies used in Mediterranean fruit fly (Ceratitis capitata) eradication in California.</title>
        <authorList>
            <person name="Calla B."/>
            <person name="Hall B."/>
            <person name="Hou S."/>
            <person name="Geib S.M."/>
        </authorList>
    </citation>
    <scope>NUCLEOTIDE SEQUENCE</scope>
</reference>
<feature type="signal peptide" evidence="2">
    <location>
        <begin position="1"/>
        <end position="17"/>
    </location>
</feature>
<feature type="compositionally biased region" description="Low complexity" evidence="1">
    <location>
        <begin position="349"/>
        <end position="379"/>
    </location>
</feature>
<keyword evidence="2" id="KW-0732">Signal</keyword>
<feature type="compositionally biased region" description="Low complexity" evidence="1">
    <location>
        <begin position="267"/>
        <end position="278"/>
    </location>
</feature>
<evidence type="ECO:0000313" key="3">
    <source>
        <dbReference type="EMBL" id="JAB88506.1"/>
    </source>
</evidence>
<dbReference type="OrthoDB" id="8052577at2759"/>
<feature type="region of interest" description="Disordered" evidence="1">
    <location>
        <begin position="320"/>
        <end position="402"/>
    </location>
</feature>
<dbReference type="EMBL" id="GAMC01018049">
    <property type="protein sequence ID" value="JAB88506.1"/>
    <property type="molecule type" value="mRNA"/>
</dbReference>
<evidence type="ECO:0000256" key="2">
    <source>
        <dbReference type="SAM" id="SignalP"/>
    </source>
</evidence>
<sequence>MMETFIVLGLCFILYEALDFFQGCMHSSASNNSTDQIEAYRRQLDEQRQQQQQEQFIANLTPLLGAQLLAATSNVSLSPSDSTASIISEQLRAQQQREQLEQLEGASVRSASVAGSNTVAGADNSTSTPALHSSSGLGSTFGSAGGSGSLSVASGSSSGAAFRPAYRSAYESQELYATSSLPRDYYFLQQQQQKNKHSARSLFSKFGASNSDNRIFPETTTALGVPAGVVTQQPVAGANHFDCLLPTTLPASPLAVDLKRAILSKNNYNNKSRNNNKTYNDRRRAPPAVESVQVHGVAVIASPSRDPPNPNATVNAITTTTATTTTTTSNQRNRIVSASVTRAHDSDASTSDCESDTSGDSSDSSASASAGSASLASCGEDSDPGLGEEREFGLSNSCSSSHADFREIECERLRRKCVSVKRIYSISEKF</sequence>
<reference evidence="3" key="1">
    <citation type="submission" date="2013-07" db="EMBL/GenBank/DDBJ databases">
        <authorList>
            <person name="Geib S."/>
        </authorList>
    </citation>
    <scope>NUCLEOTIDE SEQUENCE</scope>
</reference>
<evidence type="ECO:0000256" key="1">
    <source>
        <dbReference type="SAM" id="MobiDB-lite"/>
    </source>
</evidence>
<proteinExistence type="evidence at transcript level"/>
<name>W8B5E6_CERCA</name>
<protein>
    <submittedName>
        <fullName evidence="3">Uncharacterized protein</fullName>
    </submittedName>
</protein>
<feature type="region of interest" description="Disordered" evidence="1">
    <location>
        <begin position="267"/>
        <end position="291"/>
    </location>
</feature>